<dbReference type="AlphaFoldDB" id="A0A5R8QC45"/>
<protein>
    <recommendedName>
        <fullName evidence="3">NodB homology domain-containing protein</fullName>
    </recommendedName>
</protein>
<accession>A0A5R8QC45</accession>
<feature type="domain" description="NodB homology" evidence="3">
    <location>
        <begin position="124"/>
        <end position="282"/>
    </location>
</feature>
<dbReference type="OrthoDB" id="9778320at2"/>
<dbReference type="InterPro" id="IPR002509">
    <property type="entry name" value="NODB_dom"/>
</dbReference>
<dbReference type="Gene3D" id="3.20.20.370">
    <property type="entry name" value="Glycoside hydrolase/deacetylase"/>
    <property type="match status" value="1"/>
</dbReference>
<dbReference type="PANTHER" id="PTHR34216:SF7">
    <property type="entry name" value="POLY-BETA-1,6-N-ACETYL-D-GLUCOSAMINE N-DEACETYLASE"/>
    <property type="match status" value="1"/>
</dbReference>
<dbReference type="FunCoup" id="A0A5R8QC45">
    <property type="interactions" value="42"/>
</dbReference>
<evidence type="ECO:0000256" key="1">
    <source>
        <dbReference type="ARBA" id="ARBA00022729"/>
    </source>
</evidence>
<keyword evidence="2" id="KW-0812">Transmembrane</keyword>
<dbReference type="EMBL" id="VBWP01000005">
    <property type="protein sequence ID" value="TLG73914.1"/>
    <property type="molecule type" value="Genomic_DNA"/>
</dbReference>
<evidence type="ECO:0000259" key="3">
    <source>
        <dbReference type="PROSITE" id="PS51677"/>
    </source>
</evidence>
<comment type="caution">
    <text evidence="4">The sequence shown here is derived from an EMBL/GenBank/DDBJ whole genome shotgun (WGS) entry which is preliminary data.</text>
</comment>
<organism evidence="4 5">
    <name type="scientific">Culicoidibacter larvae</name>
    <dbReference type="NCBI Taxonomy" id="2579976"/>
    <lineage>
        <taxon>Bacteria</taxon>
        <taxon>Bacillati</taxon>
        <taxon>Bacillota</taxon>
        <taxon>Culicoidibacteria</taxon>
        <taxon>Culicoidibacterales</taxon>
        <taxon>Culicoidibacteraceae</taxon>
        <taxon>Culicoidibacter</taxon>
    </lineage>
</organism>
<keyword evidence="5" id="KW-1185">Reference proteome</keyword>
<dbReference type="GO" id="GO:0016810">
    <property type="term" value="F:hydrolase activity, acting on carbon-nitrogen (but not peptide) bonds"/>
    <property type="evidence" value="ECO:0007669"/>
    <property type="project" value="InterPro"/>
</dbReference>
<dbReference type="RefSeq" id="WP_138191053.1">
    <property type="nucleotide sequence ID" value="NZ_VBWP01000005.1"/>
</dbReference>
<keyword evidence="2" id="KW-0472">Membrane</keyword>
<evidence type="ECO:0000256" key="2">
    <source>
        <dbReference type="SAM" id="Phobius"/>
    </source>
</evidence>
<name>A0A5R8QC45_9FIRM</name>
<evidence type="ECO:0000313" key="4">
    <source>
        <dbReference type="EMBL" id="TLG73914.1"/>
    </source>
</evidence>
<reference evidence="4 5" key="1">
    <citation type="submission" date="2019-05" db="EMBL/GenBank/DDBJ databases">
        <title>Culicoidintestinum kansasii gen. nov., sp. nov. from the gastrointestinal tract of the biting midge, Culicoides sonorensis.</title>
        <authorList>
            <person name="Neupane S."/>
            <person name="Ghosh A."/>
            <person name="Gunther S."/>
            <person name="Martin K."/>
            <person name="Zurek L."/>
        </authorList>
    </citation>
    <scope>NUCLEOTIDE SEQUENCE [LARGE SCALE GENOMIC DNA]</scope>
    <source>
        <strain evidence="4 5">CS-1</strain>
    </source>
</reference>
<keyword evidence="2" id="KW-1133">Transmembrane helix</keyword>
<dbReference type="GO" id="GO:0005975">
    <property type="term" value="P:carbohydrate metabolic process"/>
    <property type="evidence" value="ECO:0007669"/>
    <property type="project" value="InterPro"/>
</dbReference>
<dbReference type="SUPFAM" id="SSF88713">
    <property type="entry name" value="Glycoside hydrolase/deacetylase"/>
    <property type="match status" value="1"/>
</dbReference>
<gene>
    <name evidence="4" type="ORF">FEZ08_07215</name>
</gene>
<evidence type="ECO:0000313" key="5">
    <source>
        <dbReference type="Proteomes" id="UP000306912"/>
    </source>
</evidence>
<dbReference type="InParanoid" id="A0A5R8QC45"/>
<keyword evidence="1" id="KW-0732">Signal</keyword>
<dbReference type="InterPro" id="IPR011330">
    <property type="entry name" value="Glyco_hydro/deAcase_b/a-brl"/>
</dbReference>
<dbReference type="PROSITE" id="PS51677">
    <property type="entry name" value="NODB"/>
    <property type="match status" value="1"/>
</dbReference>
<dbReference type="InterPro" id="IPR051398">
    <property type="entry name" value="Polysacch_Deacetylase"/>
</dbReference>
<dbReference type="Pfam" id="PF01522">
    <property type="entry name" value="Polysacc_deac_1"/>
    <property type="match status" value="1"/>
</dbReference>
<feature type="transmembrane region" description="Helical" evidence="2">
    <location>
        <begin position="7"/>
        <end position="29"/>
    </location>
</feature>
<proteinExistence type="predicted"/>
<sequence length="282" mass="31574">MNKRVLAVIMGVAAVALIALNVFLMFTLFSPKASDAVVPATTANNVETKANEPEAPKYPYIAGLDIPVLMYHEVNDQGITDDANNIPVENFEKHLQYFRDNGYTTITMKQLDEYLNNKVGIPEKSVVLTFDDGLYSMKTLVLPLLKKYDMRALTFVIGEYADERKPGHLNPEEVQELKESGYVEVASHSYGLHKAGSDGQGLITTLDRDGIIEDMKHMQDMLGTEYFCYPFGHYNDEAESAIKEAGYHLAFTVEHGIVNESMDYFALPRMRVSSSMEIPPVD</sequence>
<dbReference type="PANTHER" id="PTHR34216">
    <property type="match status" value="1"/>
</dbReference>
<dbReference type="Proteomes" id="UP000306912">
    <property type="component" value="Unassembled WGS sequence"/>
</dbReference>